<dbReference type="GO" id="GO:0003978">
    <property type="term" value="F:UDP-glucose 4-epimerase activity"/>
    <property type="evidence" value="ECO:0007669"/>
    <property type="project" value="UniProtKB-EC"/>
</dbReference>
<dbReference type="EMBL" id="UGTI01000001">
    <property type="protein sequence ID" value="SUB77720.1"/>
    <property type="molecule type" value="Genomic_DNA"/>
</dbReference>
<feature type="transmembrane region" description="Helical" evidence="2">
    <location>
        <begin position="66"/>
        <end position="86"/>
    </location>
</feature>
<dbReference type="InterPro" id="IPR051203">
    <property type="entry name" value="Polysaccharide_Synthase-Rel"/>
</dbReference>
<dbReference type="Gene3D" id="3.40.50.720">
    <property type="entry name" value="NAD(P)-binding Rossmann-like Domain"/>
    <property type="match status" value="2"/>
</dbReference>
<dbReference type="PANTHER" id="PTHR43318">
    <property type="entry name" value="UDP-N-ACETYLGLUCOSAMINE 4,6-DEHYDRATASE"/>
    <property type="match status" value="1"/>
</dbReference>
<dbReference type="Pfam" id="PF02719">
    <property type="entry name" value="Polysacc_synt_2"/>
    <property type="match status" value="1"/>
</dbReference>
<dbReference type="Proteomes" id="UP000254263">
    <property type="component" value="Unassembled WGS sequence"/>
</dbReference>
<protein>
    <submittedName>
        <fullName evidence="4">UDP-glucose 4-epimerase</fullName>
        <ecNumber evidence="4">5.1.3.2</ecNumber>
    </submittedName>
</protein>
<keyword evidence="2" id="KW-1133">Transmembrane helix</keyword>
<feature type="domain" description="Polysaccharide biosynthesis protein CapD-like" evidence="3">
    <location>
        <begin position="309"/>
        <end position="597"/>
    </location>
</feature>
<evidence type="ECO:0000313" key="5">
    <source>
        <dbReference type="Proteomes" id="UP000254263"/>
    </source>
</evidence>
<comment type="similarity">
    <text evidence="1">Belongs to the polysaccharide synthase family.</text>
</comment>
<name>A0A379DH47_9PORP</name>
<dbReference type="CDD" id="cd05237">
    <property type="entry name" value="UDP_invert_4-6DH_SDR_e"/>
    <property type="match status" value="1"/>
</dbReference>
<reference evidence="4 5" key="1">
    <citation type="submission" date="2018-06" db="EMBL/GenBank/DDBJ databases">
        <authorList>
            <consortium name="Pathogen Informatics"/>
            <person name="Doyle S."/>
        </authorList>
    </citation>
    <scope>NUCLEOTIDE SEQUENCE [LARGE SCALE GENOMIC DNA]</scope>
    <source>
        <strain evidence="4 5">NCTC13100</strain>
    </source>
</reference>
<keyword evidence="4" id="KW-0413">Isomerase</keyword>
<organism evidence="4 5">
    <name type="scientific">Porphyromonas macacae</name>
    <dbReference type="NCBI Taxonomy" id="28115"/>
    <lineage>
        <taxon>Bacteria</taxon>
        <taxon>Pseudomonadati</taxon>
        <taxon>Bacteroidota</taxon>
        <taxon>Bacteroidia</taxon>
        <taxon>Bacteroidales</taxon>
        <taxon>Porphyromonadaceae</taxon>
        <taxon>Porphyromonas</taxon>
    </lineage>
</organism>
<sequence>MNLFMDKKDTTKNKRCFVSLIKRLYDLPFINKWLIFVMDVLFAFVASFIVLPKSVRDGLLNKYDGIWPLLICLVISILIVLIFATHKRIIRHSTFTEVNRVTIAMFAKSLLFYLVLLFLIPDFKRYYFVAFLLDWILSSFFLITVRSFMVNLYHRVIRPHAKSKKTWIYGIGPRSANLTNFLASGLMPPFLPTLVITRDKSNKGLRLNGLPIVMIKDRSDIKSLIETYGSPDVILFPDSTSVHQEKNSLLEFFMNNGIELMMAPDYETLADPKQAKRRIREIRIEDLLGRPVIDMPMDNVRKELEGKTVLITGAAGSIGSEIVRQVSRMNVKQLVLFDNAESPLHNIRLEIEKRYPGLLLSPIIGDVRSEERLRYVFERFHPQYIFHAAAYKHVPLMEENPCEAVGVNVKGTNFLTRLAVEYGVDKFVMVSTDKAVNPTNVMGATKRVAEVIVQNIDTEIKTGKLKGITQFITTRFGNVLGSNGSVIPLFRQQIEQGGPVTVTHPDIIRFFMTIPEACSLVLEAGTMGQGGEIFAFDMGEPMKIDDLARNMIKLSGFKPDVDIKVEYTGLRPGEKLFEEVLDDKETTLPTTHPKIRVGKVREVNSEKIVMQVKEMIRLSEEIRPMETVAAIKALLPEYTSKNSPYEVLDKK</sequence>
<dbReference type="SUPFAM" id="SSF51735">
    <property type="entry name" value="NAD(P)-binding Rossmann-fold domains"/>
    <property type="match status" value="1"/>
</dbReference>
<dbReference type="EC" id="5.1.3.2" evidence="4"/>
<feature type="transmembrane region" description="Helical" evidence="2">
    <location>
        <begin position="98"/>
        <end position="120"/>
    </location>
</feature>
<gene>
    <name evidence="4" type="primary">capD</name>
    <name evidence="4" type="ORF">NCTC13100_00859</name>
</gene>
<evidence type="ECO:0000259" key="3">
    <source>
        <dbReference type="Pfam" id="PF02719"/>
    </source>
</evidence>
<dbReference type="InterPro" id="IPR003869">
    <property type="entry name" value="Polysac_CapD-like"/>
</dbReference>
<dbReference type="PANTHER" id="PTHR43318:SF1">
    <property type="entry name" value="POLYSACCHARIDE BIOSYNTHESIS PROTEIN EPSC-RELATED"/>
    <property type="match status" value="1"/>
</dbReference>
<evidence type="ECO:0000313" key="4">
    <source>
        <dbReference type="EMBL" id="SUB77720.1"/>
    </source>
</evidence>
<accession>A0A379DH47</accession>
<proteinExistence type="inferred from homology"/>
<keyword evidence="2" id="KW-0472">Membrane</keyword>
<keyword evidence="2" id="KW-0812">Transmembrane</keyword>
<dbReference type="AlphaFoldDB" id="A0A379DH47"/>
<evidence type="ECO:0000256" key="2">
    <source>
        <dbReference type="SAM" id="Phobius"/>
    </source>
</evidence>
<dbReference type="InterPro" id="IPR036291">
    <property type="entry name" value="NAD(P)-bd_dom_sf"/>
</dbReference>
<feature type="transmembrane region" description="Helical" evidence="2">
    <location>
        <begin position="33"/>
        <end position="51"/>
    </location>
</feature>
<evidence type="ECO:0000256" key="1">
    <source>
        <dbReference type="ARBA" id="ARBA00007430"/>
    </source>
</evidence>